<evidence type="ECO:0000256" key="2">
    <source>
        <dbReference type="ARBA" id="ARBA00023136"/>
    </source>
</evidence>
<keyword evidence="2" id="KW-0472">Membrane</keyword>
<dbReference type="GO" id="GO:0016020">
    <property type="term" value="C:membrane"/>
    <property type="evidence" value="ECO:0007669"/>
    <property type="project" value="UniProtKB-SubCell"/>
</dbReference>
<gene>
    <name evidence="3" type="ORF">NVS88_20095</name>
</gene>
<reference evidence="3" key="1">
    <citation type="submission" date="2022-08" db="EMBL/GenBank/DDBJ databases">
        <title>Genome analysis of Corynebacteriales strain.</title>
        <authorList>
            <person name="Lee S.D."/>
        </authorList>
    </citation>
    <scope>NUCLEOTIDE SEQUENCE</scope>
    <source>
        <strain evidence="3">D3-21</strain>
    </source>
</reference>
<evidence type="ECO:0000313" key="4">
    <source>
        <dbReference type="Proteomes" id="UP001152755"/>
    </source>
</evidence>
<evidence type="ECO:0000256" key="1">
    <source>
        <dbReference type="ARBA" id="ARBA00004370"/>
    </source>
</evidence>
<keyword evidence="4" id="KW-1185">Reference proteome</keyword>
<evidence type="ECO:0008006" key="5">
    <source>
        <dbReference type="Google" id="ProtNLM"/>
    </source>
</evidence>
<name>A0A9X4M4U4_9ACTN</name>
<comment type="caution">
    <text evidence="3">The sequence shown here is derived from an EMBL/GenBank/DDBJ whole genome shotgun (WGS) entry which is preliminary data.</text>
</comment>
<protein>
    <recommendedName>
        <fullName evidence="5">Mce-associated membrane protein</fullName>
    </recommendedName>
</protein>
<dbReference type="EMBL" id="JANRHA010000018">
    <property type="protein sequence ID" value="MDG3016859.1"/>
    <property type="molecule type" value="Genomic_DNA"/>
</dbReference>
<dbReference type="Proteomes" id="UP001152755">
    <property type="component" value="Unassembled WGS sequence"/>
</dbReference>
<comment type="subcellular location">
    <subcellularLocation>
        <location evidence="1">Membrane</location>
    </subcellularLocation>
</comment>
<accession>A0A9X4M4U4</accession>
<dbReference type="RefSeq" id="WP_277832521.1">
    <property type="nucleotide sequence ID" value="NZ_JAAIVF010000003.1"/>
</dbReference>
<sequence>MLRTLAAAVLLALAAATTVLTVGHRADDRREAFARQAESTARQSVLAILDIDAGSARADAQRFVDASAGEFRTAMSAQLDNYVRALQQSHVTSTGEVPAIGIESQTEDSAVVLVAARTHVSTSGGAAQDRNVRLLVTVTRDGGAAKLTRLEFVS</sequence>
<proteinExistence type="predicted"/>
<dbReference type="AlphaFoldDB" id="A0A9X4M4U4"/>
<organism evidence="3 4">
    <name type="scientific">Speluncibacter jeojiensis</name>
    <dbReference type="NCBI Taxonomy" id="2710754"/>
    <lineage>
        <taxon>Bacteria</taxon>
        <taxon>Bacillati</taxon>
        <taxon>Actinomycetota</taxon>
        <taxon>Actinomycetes</taxon>
        <taxon>Mycobacteriales</taxon>
        <taxon>Speluncibacteraceae</taxon>
        <taxon>Speluncibacter</taxon>
    </lineage>
</organism>
<evidence type="ECO:0000313" key="3">
    <source>
        <dbReference type="EMBL" id="MDG3016859.1"/>
    </source>
</evidence>
<dbReference type="PANTHER" id="PTHR37042">
    <property type="entry name" value="OUTER MEMBRANE PROTEIN RV1973"/>
    <property type="match status" value="1"/>
</dbReference>
<dbReference type="PANTHER" id="PTHR37042:SF4">
    <property type="entry name" value="OUTER MEMBRANE PROTEIN RV1973"/>
    <property type="match status" value="1"/>
</dbReference>